<evidence type="ECO:0000259" key="3">
    <source>
        <dbReference type="PROSITE" id="PS50829"/>
    </source>
</evidence>
<feature type="domain" description="GYF" evidence="3">
    <location>
        <begin position="525"/>
        <end position="576"/>
    </location>
</feature>
<keyword evidence="1" id="KW-0175">Coiled coil</keyword>
<dbReference type="Proteomes" id="UP000236161">
    <property type="component" value="Unassembled WGS sequence"/>
</dbReference>
<feature type="compositionally biased region" description="Basic and acidic residues" evidence="2">
    <location>
        <begin position="84"/>
        <end position="94"/>
    </location>
</feature>
<gene>
    <name evidence="4" type="ORF">AXF42_Ash000659</name>
</gene>
<dbReference type="Gene3D" id="3.30.1490.40">
    <property type="match status" value="1"/>
</dbReference>
<feature type="compositionally biased region" description="Basic and acidic residues" evidence="2">
    <location>
        <begin position="166"/>
        <end position="186"/>
    </location>
</feature>
<dbReference type="PROSITE" id="PS50829">
    <property type="entry name" value="GYF"/>
    <property type="match status" value="1"/>
</dbReference>
<dbReference type="InterPro" id="IPR035445">
    <property type="entry name" value="GYF-like_dom_sf"/>
</dbReference>
<dbReference type="SUPFAM" id="SSF55277">
    <property type="entry name" value="GYF domain"/>
    <property type="match status" value="1"/>
</dbReference>
<evidence type="ECO:0000256" key="1">
    <source>
        <dbReference type="SAM" id="Coils"/>
    </source>
</evidence>
<dbReference type="PANTHER" id="PTHR46992">
    <property type="entry name" value="GYF DOMAIN-CONTAINING PROTEIN"/>
    <property type="match status" value="1"/>
</dbReference>
<dbReference type="CDD" id="cd00072">
    <property type="entry name" value="GYF"/>
    <property type="match status" value="1"/>
</dbReference>
<protein>
    <recommendedName>
        <fullName evidence="3">GYF domain-containing protein</fullName>
    </recommendedName>
</protein>
<dbReference type="STRING" id="1088818.A0A2I0AH04"/>
<feature type="compositionally biased region" description="Low complexity" evidence="2">
    <location>
        <begin position="1465"/>
        <end position="1475"/>
    </location>
</feature>
<feature type="compositionally biased region" description="Basic and acidic residues" evidence="2">
    <location>
        <begin position="119"/>
        <end position="136"/>
    </location>
</feature>
<dbReference type="SMART" id="SM00444">
    <property type="entry name" value="GYF"/>
    <property type="match status" value="1"/>
</dbReference>
<dbReference type="OrthoDB" id="6415790at2759"/>
<dbReference type="InterPro" id="IPR003169">
    <property type="entry name" value="GYF"/>
</dbReference>
<dbReference type="Pfam" id="PF02213">
    <property type="entry name" value="GYF"/>
    <property type="match status" value="1"/>
</dbReference>
<organism evidence="4 5">
    <name type="scientific">Apostasia shenzhenica</name>
    <dbReference type="NCBI Taxonomy" id="1088818"/>
    <lineage>
        <taxon>Eukaryota</taxon>
        <taxon>Viridiplantae</taxon>
        <taxon>Streptophyta</taxon>
        <taxon>Embryophyta</taxon>
        <taxon>Tracheophyta</taxon>
        <taxon>Spermatophyta</taxon>
        <taxon>Magnoliopsida</taxon>
        <taxon>Liliopsida</taxon>
        <taxon>Asparagales</taxon>
        <taxon>Orchidaceae</taxon>
        <taxon>Apostasioideae</taxon>
        <taxon>Apostasia</taxon>
    </lineage>
</organism>
<evidence type="ECO:0000256" key="2">
    <source>
        <dbReference type="SAM" id="MobiDB-lite"/>
    </source>
</evidence>
<sequence>MAEGRIDPTRLALPKLVPDAPWGKDEVTSDNNIPLSPQWLYSKPGESKPCNLVVLGDTRHSNSSLPHSSSIDFVQKDSVQLDGSQDKKDWKRNVPDIQNSRSWRDEERETGSLSRRERRKDGDRVNEYRKNDRRADNISVKDLSESRNLPSSDRRQEVTGRNSSNDSRRDSKWSSRWGPEDKEKDLRADKRCEADKEDLCAEKQSFLGSIRPIESDSRDKWRPRHRQEVHSGRLTVNRAAPGFGLDRGRAEGSNAGFAPGRGRASILGGSSQAFAASGGPIGAAPLSRSEDWHGKCGFSVNTFHYPRRKLLDIYRKCKKSDFDIIPEGLVDAPPLTQSKFVSPLAFVSPDAEEEALFDDILKGKVSSNESTYSITTELHSTRIDGSETETVTVNPVVSSTTTSHDGACHIGNGDTANIFFEVKEFGDNSLGISDDAVEGPIQTEPMLVFGEKNVVNGCEFLEDPYKDSMFTGKMSSLPFSGDSVLPDNSNSLLDISFSNEIPMDNEYDGNSGEVKISERASAPEELSLLYCDPQGDIQGPFLGVDIISWFEQGFFSADLPVCLADAPEGTPFQPLGELMPNLKLRSSSNAEVCPDDQSGPLNTASDSFEAEGSLASSFGNSLLISDQILAAAISKPLVDYQSRHRVSHFKDYSEHLQGRVHFIEMETSAGIPSRQDRARHDFVAQDAEEVLYAGRSANTFDNPTEKSANHFHDPSCGDREIEHTRIVDHKNISNGDTNPLGWLLSELEGSTARRPLSSNLISFHDQTRNAIPAVGLDYEHNQQDLNLIANRADAHDSWPGSFLSSNSSNLCQDLMVATSSPYFEARSNRFSAEEQLLSQHQKQVKDSVCHQSPNHSVDFEHLLKLQIQEQHHLQQLLEQQEMLQRRQQLHHQMQLLKQQQQEEQHKKMLFEKFLHQQLHEQRLAASHVDPLCGSLDQVLLRKRLLNDLEQRTLHLRLHQDPMFEQLVQEDFGQSLHRDHQNDLLDVLPHMKHRCSLSTDEQILLNLQQEQLQAKTGIASGAWSADQSARFVRTANDLYNLQSNRHKLLQQPSYKEWEQLERSRMLHELMQHTVYERNKQPFERKASLSRNPSGPNADVLHALPQLHVFDVPKIQDHLHPSMQARQLLPTANNSLQHYYNQQSSPHIDAMDGCWTISNGQLPHSVETQMKQFHVEPERHHWVARESLLRKSSSTMPALSENENSNHGINDLSQQNLGVESFKPSELESTSAASFENQNLTWPFTRSSNKNSFHPTTDTSVLGDCFTEASFDKPVHAQQERMVNSNMDVLGLSPLHLSSTLSIEQNRLVPEVHEIDKGQASDSADNVLSRDKVDLSGVTDGNLSRTHSLKGKALNNIDDLISGRVEMKANGPIRHNSLGMDSNGENCLKIYSDNVAKGTHSRSMRILERGAESSALNRIQDPFNHPASFLSSEEIRRESGVDHSSLAVPVDSESSILRDARFQQTLSSSEADASEASYTDIMKSTKKPAAERAAHSTSHDHAQSGSGTKSGKKKGKKGRQIDPSLLGFKVHSNRILMGEIQRPDV</sequence>
<feature type="compositionally biased region" description="Basic and acidic residues" evidence="2">
    <location>
        <begin position="1486"/>
        <end position="1500"/>
    </location>
</feature>
<keyword evidence="5" id="KW-1185">Reference proteome</keyword>
<evidence type="ECO:0000313" key="5">
    <source>
        <dbReference type="Proteomes" id="UP000236161"/>
    </source>
</evidence>
<accession>A0A2I0AH04</accession>
<dbReference type="PANTHER" id="PTHR46992:SF1">
    <property type="entry name" value="GYF DOMAIN-CONTAINING PROTEIN"/>
    <property type="match status" value="1"/>
</dbReference>
<feature type="coiled-coil region" evidence="1">
    <location>
        <begin position="879"/>
        <end position="906"/>
    </location>
</feature>
<feature type="region of interest" description="Disordered" evidence="2">
    <location>
        <begin position="1462"/>
        <end position="1523"/>
    </location>
</feature>
<evidence type="ECO:0000313" key="4">
    <source>
        <dbReference type="EMBL" id="PKA54824.1"/>
    </source>
</evidence>
<dbReference type="EMBL" id="KZ451982">
    <property type="protein sequence ID" value="PKA54824.1"/>
    <property type="molecule type" value="Genomic_DNA"/>
</dbReference>
<proteinExistence type="predicted"/>
<name>A0A2I0AH04_9ASPA</name>
<feature type="region of interest" description="Disordered" evidence="2">
    <location>
        <begin position="76"/>
        <end position="186"/>
    </location>
</feature>
<reference evidence="4 5" key="1">
    <citation type="journal article" date="2017" name="Nature">
        <title>The Apostasia genome and the evolution of orchids.</title>
        <authorList>
            <person name="Zhang G.Q."/>
            <person name="Liu K.W."/>
            <person name="Li Z."/>
            <person name="Lohaus R."/>
            <person name="Hsiao Y.Y."/>
            <person name="Niu S.C."/>
            <person name="Wang J.Y."/>
            <person name="Lin Y.C."/>
            <person name="Xu Q."/>
            <person name="Chen L.J."/>
            <person name="Yoshida K."/>
            <person name="Fujiwara S."/>
            <person name="Wang Z.W."/>
            <person name="Zhang Y.Q."/>
            <person name="Mitsuda N."/>
            <person name="Wang M."/>
            <person name="Liu G.H."/>
            <person name="Pecoraro L."/>
            <person name="Huang H.X."/>
            <person name="Xiao X.J."/>
            <person name="Lin M."/>
            <person name="Wu X.Y."/>
            <person name="Wu W.L."/>
            <person name="Chen Y.Y."/>
            <person name="Chang S.B."/>
            <person name="Sakamoto S."/>
            <person name="Ohme-Takagi M."/>
            <person name="Yagi M."/>
            <person name="Zeng S.J."/>
            <person name="Shen C.Y."/>
            <person name="Yeh C.M."/>
            <person name="Luo Y.B."/>
            <person name="Tsai W.C."/>
            <person name="Van de Peer Y."/>
            <person name="Liu Z.J."/>
        </authorList>
    </citation>
    <scope>NUCLEOTIDE SEQUENCE [LARGE SCALE GENOMIC DNA]</scope>
    <source>
        <strain evidence="5">cv. Shenzhen</strain>
        <tissue evidence="4">Stem</tissue>
    </source>
</reference>
<feature type="region of interest" description="Disordered" evidence="2">
    <location>
        <begin position="15"/>
        <end position="47"/>
    </location>
</feature>